<dbReference type="PROSITE" id="PS51257">
    <property type="entry name" value="PROKAR_LIPOPROTEIN"/>
    <property type="match status" value="1"/>
</dbReference>
<dbReference type="KEGG" id="mvu:Metvu_1526"/>
<keyword evidence="2" id="KW-1185">Reference proteome</keyword>
<dbReference type="HOGENOM" id="CLU_1357933_0_0_2"/>
<protein>
    <recommendedName>
        <fullName evidence="3">Lipoprotein</fullName>
    </recommendedName>
</protein>
<dbReference type="GeneID" id="8513873"/>
<dbReference type="RefSeq" id="WP_015733598.1">
    <property type="nucleotide sequence ID" value="NC_013407.1"/>
</dbReference>
<name>C9RDK0_METVM</name>
<evidence type="ECO:0008006" key="3">
    <source>
        <dbReference type="Google" id="ProtNLM"/>
    </source>
</evidence>
<evidence type="ECO:0000313" key="1">
    <source>
        <dbReference type="EMBL" id="ACX73379.1"/>
    </source>
</evidence>
<dbReference type="eggNOG" id="arCOG08265">
    <property type="taxonomic scope" value="Archaea"/>
</dbReference>
<dbReference type="AlphaFoldDB" id="C9RDK0"/>
<proteinExistence type="predicted"/>
<evidence type="ECO:0000313" key="2">
    <source>
        <dbReference type="Proteomes" id="UP000002063"/>
    </source>
</evidence>
<dbReference type="EMBL" id="CP001787">
    <property type="protein sequence ID" value="ACX73379.1"/>
    <property type="molecule type" value="Genomic_DNA"/>
</dbReference>
<accession>C9RDK0</accession>
<dbReference type="Proteomes" id="UP000002063">
    <property type="component" value="Chromosome"/>
</dbReference>
<reference evidence="1" key="1">
    <citation type="submission" date="2009-10" db="EMBL/GenBank/DDBJ databases">
        <title>Complete sequence of chromosome of Methanocaldococcus vulcanius M7.</title>
        <authorList>
            <consortium name="US DOE Joint Genome Institute"/>
            <person name="Lucas S."/>
            <person name="Copeland A."/>
            <person name="Lapidus A."/>
            <person name="Glavina del Rio T."/>
            <person name="Dalin E."/>
            <person name="Tice H."/>
            <person name="Bruce D."/>
            <person name="Goodwin L."/>
            <person name="Pitluck S."/>
            <person name="Lcollab F.I."/>
            <person name="Brettin T."/>
            <person name="Detter J.C."/>
            <person name="Han C."/>
            <person name="Tapia R."/>
            <person name="Kuske C.R."/>
            <person name="Schmutz J."/>
            <person name="Larimer F."/>
            <person name="Land M."/>
            <person name="Hauser L."/>
            <person name="Kyrpides N."/>
            <person name="Ovchinikova G."/>
            <person name="Sieprawska-Lupa M."/>
            <person name="Whitman W.B."/>
            <person name="Woyke T."/>
        </authorList>
    </citation>
    <scope>NUCLEOTIDE SEQUENCE [LARGE SCALE GENOMIC DNA]</scope>
    <source>
        <strain evidence="1">M7</strain>
    </source>
</reference>
<sequence length="191" mass="22327">MKKLTIILAVILTVSLCGCEHPSNTKNITSQIEKTNNSLLLTHNKTNLTKTKDHINNSNISKITYDFSKKIELNSMFLNLSYDNEITLDNKIIKKYKNITFVVSSTPIDMSSAYLYNDVEKCQENDLFGPYTYYKFTPKNSNMSISYCYYRKIGNYYILIQTNNLNSNVNHLWEDWTKHILSLFEEYNNTH</sequence>
<organism evidence="1 2">
    <name type="scientific">Methanocaldococcus vulcanius (strain ATCC 700851 / DSM 12094 / M7)</name>
    <name type="common">Methanococcus vulcanius</name>
    <dbReference type="NCBI Taxonomy" id="579137"/>
    <lineage>
        <taxon>Archaea</taxon>
        <taxon>Methanobacteriati</taxon>
        <taxon>Methanobacteriota</taxon>
        <taxon>Methanomada group</taxon>
        <taxon>Methanococci</taxon>
        <taxon>Methanococcales</taxon>
        <taxon>Methanocaldococcaceae</taxon>
        <taxon>Methanocaldococcus</taxon>
    </lineage>
</organism>
<dbReference type="STRING" id="579137.Metvu_1526"/>
<gene>
    <name evidence="1" type="ordered locus">Metvu_1526</name>
</gene>